<feature type="transmembrane region" description="Helical" evidence="1">
    <location>
        <begin position="69"/>
        <end position="90"/>
    </location>
</feature>
<sequence>MSSPRTRHNVVHSAPVSIRDAHLTFNGAAFRCDNSSLTVGLLAGCIVEMLIALVNAALSLAYLPKAMSVLFMCHLGAVLIVCGLAIFGLFVNQRWYLVARMFYQMVTIVGYCILLASCSCLLSIYSKNKADICQTGDFRPRVGKIQV</sequence>
<keyword evidence="2" id="KW-1185">Reference proteome</keyword>
<proteinExistence type="predicted"/>
<feature type="transmembrane region" description="Helical" evidence="1">
    <location>
        <begin position="39"/>
        <end position="63"/>
    </location>
</feature>
<dbReference type="AlphaFoldDB" id="A0A915ICP2"/>
<evidence type="ECO:0000256" key="1">
    <source>
        <dbReference type="SAM" id="Phobius"/>
    </source>
</evidence>
<evidence type="ECO:0000313" key="2">
    <source>
        <dbReference type="Proteomes" id="UP000887565"/>
    </source>
</evidence>
<keyword evidence="1" id="KW-0812">Transmembrane</keyword>
<organism evidence="2 3">
    <name type="scientific">Romanomermis culicivorax</name>
    <name type="common">Nematode worm</name>
    <dbReference type="NCBI Taxonomy" id="13658"/>
    <lineage>
        <taxon>Eukaryota</taxon>
        <taxon>Metazoa</taxon>
        <taxon>Ecdysozoa</taxon>
        <taxon>Nematoda</taxon>
        <taxon>Enoplea</taxon>
        <taxon>Dorylaimia</taxon>
        <taxon>Mermithida</taxon>
        <taxon>Mermithoidea</taxon>
        <taxon>Mermithidae</taxon>
        <taxon>Romanomermis</taxon>
    </lineage>
</organism>
<dbReference type="WBParaSite" id="nRc.2.0.1.t10996-RA">
    <property type="protein sequence ID" value="nRc.2.0.1.t10996-RA"/>
    <property type="gene ID" value="nRc.2.0.1.g10996"/>
</dbReference>
<dbReference type="Proteomes" id="UP000887565">
    <property type="component" value="Unplaced"/>
</dbReference>
<accession>A0A915ICP2</accession>
<protein>
    <submittedName>
        <fullName evidence="3">Uncharacterized protein</fullName>
    </submittedName>
</protein>
<keyword evidence="1" id="KW-0472">Membrane</keyword>
<reference evidence="3" key="1">
    <citation type="submission" date="2022-11" db="UniProtKB">
        <authorList>
            <consortium name="WormBaseParasite"/>
        </authorList>
    </citation>
    <scope>IDENTIFICATION</scope>
</reference>
<name>A0A915ICP2_ROMCU</name>
<keyword evidence="1" id="KW-1133">Transmembrane helix</keyword>
<evidence type="ECO:0000313" key="3">
    <source>
        <dbReference type="WBParaSite" id="nRc.2.0.1.t10996-RA"/>
    </source>
</evidence>
<feature type="transmembrane region" description="Helical" evidence="1">
    <location>
        <begin position="102"/>
        <end position="125"/>
    </location>
</feature>